<keyword evidence="1" id="KW-0472">Membrane</keyword>
<evidence type="ECO:0000313" key="3">
    <source>
        <dbReference type="Proteomes" id="UP001387364"/>
    </source>
</evidence>
<dbReference type="EMBL" id="CP147404">
    <property type="protein sequence ID" value="WXB93402.1"/>
    <property type="molecule type" value="Genomic_DNA"/>
</dbReference>
<feature type="transmembrane region" description="Helical" evidence="1">
    <location>
        <begin position="6"/>
        <end position="24"/>
    </location>
</feature>
<dbReference type="RefSeq" id="WP_338752725.1">
    <property type="nucleotide sequence ID" value="NZ_CP147404.1"/>
</dbReference>
<dbReference type="Proteomes" id="UP001387364">
    <property type="component" value="Chromosome"/>
</dbReference>
<keyword evidence="3" id="KW-1185">Reference proteome</keyword>
<reference evidence="2 3" key="1">
    <citation type="submission" date="2024-02" db="EMBL/GenBank/DDBJ databases">
        <title>Seven novel Bacillus-like species.</title>
        <authorList>
            <person name="Liu G."/>
        </authorList>
    </citation>
    <scope>NUCLEOTIDE SEQUENCE [LARGE SCALE GENOMIC DNA]</scope>
    <source>
        <strain evidence="2 3">FJAT-52991</strain>
    </source>
</reference>
<feature type="transmembrane region" description="Helical" evidence="1">
    <location>
        <begin position="36"/>
        <end position="57"/>
    </location>
</feature>
<proteinExistence type="predicted"/>
<gene>
    <name evidence="2" type="ORF">WDJ61_01630</name>
</gene>
<sequence length="66" mass="7714">MNYNGIIFVCLVTFYFPLFVWLSFNNRLLLNMPDSYGLTIIVSIILLFSAYMLSIVMRDRGKEVVQ</sequence>
<organism evidence="2 3">
    <name type="scientific">Bacillus kandeliae</name>
    <dbReference type="NCBI Taxonomy" id="3129297"/>
    <lineage>
        <taxon>Bacteria</taxon>
        <taxon>Bacillati</taxon>
        <taxon>Bacillota</taxon>
        <taxon>Bacilli</taxon>
        <taxon>Bacillales</taxon>
        <taxon>Bacillaceae</taxon>
        <taxon>Bacillus</taxon>
    </lineage>
</organism>
<protein>
    <submittedName>
        <fullName evidence="2">Uncharacterized protein</fullName>
    </submittedName>
</protein>
<accession>A0ABZ2N6Q4</accession>
<name>A0ABZ2N6Q4_9BACI</name>
<keyword evidence="1" id="KW-0812">Transmembrane</keyword>
<evidence type="ECO:0000256" key="1">
    <source>
        <dbReference type="SAM" id="Phobius"/>
    </source>
</evidence>
<evidence type="ECO:0000313" key="2">
    <source>
        <dbReference type="EMBL" id="WXB93402.1"/>
    </source>
</evidence>
<keyword evidence="1" id="KW-1133">Transmembrane helix</keyword>